<dbReference type="VEuPathDB" id="VectorBase:HLOH_063006"/>
<sequence length="292" mass="32748">MGINFDGPADEGPGFVGIKFCQECNNMLYPKEDKENRVLLYACRNCDYQQEADNNCIYVNKITHEVELSRTWYTTRRFPRTEDHTCPKCGHREAVFFQAQSRRAEDEMRLYYVCTNTNCTHRWTDSPSPHKKDYRHLQMAPENDWGNPAAPAFVGTKGAANGAPVRQGQQRIAPKNRNLTALPPSQVKEKAQNLNSRGSEPPRAPTHLFQQECPQSHLTLAGRCCIAQEGLHSGVSPPPPLPSSLLLMSVDIALSHTPHKGIRQCRARLEQTSRVPLKVSNAGHPQSPPVNT</sequence>
<dbReference type="InterPro" id="IPR019761">
    <property type="entry name" value="DNA-dir_RNA_pol-M_15_CS"/>
</dbReference>
<evidence type="ECO:0000256" key="5">
    <source>
        <dbReference type="ARBA" id="ARBA00022833"/>
    </source>
</evidence>
<keyword evidence="7" id="KW-0539">Nucleus</keyword>
<accession>A0A9J6GJ67</accession>
<name>A0A9J6GJ67_HAELO</name>
<dbReference type="GO" id="GO:0008270">
    <property type="term" value="F:zinc ion binding"/>
    <property type="evidence" value="ECO:0007669"/>
    <property type="project" value="UniProtKB-KW"/>
</dbReference>
<dbReference type="EMBL" id="JABSTR010000007">
    <property type="protein sequence ID" value="KAH9374671.1"/>
    <property type="molecule type" value="Genomic_DNA"/>
</dbReference>
<dbReference type="PROSITE" id="PS01030">
    <property type="entry name" value="RNA_POL_M_15KD"/>
    <property type="match status" value="1"/>
</dbReference>
<dbReference type="Proteomes" id="UP000821853">
    <property type="component" value="Chromosome 5"/>
</dbReference>
<evidence type="ECO:0000259" key="11">
    <source>
        <dbReference type="PROSITE" id="PS51133"/>
    </source>
</evidence>
<dbReference type="SUPFAM" id="SSF57783">
    <property type="entry name" value="Zinc beta-ribbon"/>
    <property type="match status" value="2"/>
</dbReference>
<feature type="region of interest" description="Disordered" evidence="10">
    <location>
        <begin position="140"/>
        <end position="204"/>
    </location>
</feature>
<dbReference type="GO" id="GO:0003899">
    <property type="term" value="F:DNA-directed RNA polymerase activity"/>
    <property type="evidence" value="ECO:0007669"/>
    <property type="project" value="InterPro"/>
</dbReference>
<feature type="domain" description="TFIIS-type" evidence="11">
    <location>
        <begin position="82"/>
        <end position="124"/>
    </location>
</feature>
<dbReference type="InterPro" id="IPR001529">
    <property type="entry name" value="Zn_ribbon_RPB9"/>
</dbReference>
<dbReference type="SMART" id="SM00661">
    <property type="entry name" value="RPOL9"/>
    <property type="match status" value="1"/>
</dbReference>
<evidence type="ECO:0000313" key="13">
    <source>
        <dbReference type="Proteomes" id="UP000821853"/>
    </source>
</evidence>
<evidence type="ECO:0000256" key="8">
    <source>
        <dbReference type="PROSITE-ProRule" id="PRU00472"/>
    </source>
</evidence>
<keyword evidence="5" id="KW-0862">Zinc</keyword>
<evidence type="ECO:0000256" key="4">
    <source>
        <dbReference type="ARBA" id="ARBA00022771"/>
    </source>
</evidence>
<keyword evidence="13" id="KW-1185">Reference proteome</keyword>
<dbReference type="PROSITE" id="PS51133">
    <property type="entry name" value="ZF_TFIIS_2"/>
    <property type="match status" value="1"/>
</dbReference>
<comment type="similarity">
    <text evidence="9">Belongs to the archaeal rpoM/eukaryotic RPA12/RPB9/RPC11 RNA polymerase family.</text>
</comment>
<evidence type="ECO:0000256" key="3">
    <source>
        <dbReference type="ARBA" id="ARBA00022723"/>
    </source>
</evidence>
<dbReference type="GO" id="GO:0001193">
    <property type="term" value="P:maintenance of transcriptional fidelity during transcription elongation by RNA polymerase II"/>
    <property type="evidence" value="ECO:0007669"/>
    <property type="project" value="TreeGrafter"/>
</dbReference>
<proteinExistence type="inferred from homology"/>
<dbReference type="Pfam" id="PF02150">
    <property type="entry name" value="Zn_ribbon_RPB9"/>
    <property type="match status" value="1"/>
</dbReference>
<dbReference type="CDD" id="cd10508">
    <property type="entry name" value="Zn-ribbon_RPB9"/>
    <property type="match status" value="1"/>
</dbReference>
<dbReference type="Gene3D" id="2.20.25.10">
    <property type="match status" value="2"/>
</dbReference>
<dbReference type="AlphaFoldDB" id="A0A9J6GJ67"/>
<dbReference type="GO" id="GO:0006283">
    <property type="term" value="P:transcription-coupled nucleotide-excision repair"/>
    <property type="evidence" value="ECO:0007669"/>
    <property type="project" value="TreeGrafter"/>
</dbReference>
<dbReference type="InterPro" id="IPR012164">
    <property type="entry name" value="Rpa12/Rpb9/Rpc10/TFS"/>
</dbReference>
<evidence type="ECO:0000256" key="9">
    <source>
        <dbReference type="RuleBase" id="RU003474"/>
    </source>
</evidence>
<feature type="region of interest" description="Disordered" evidence="10">
    <location>
        <begin position="273"/>
        <end position="292"/>
    </location>
</feature>
<evidence type="ECO:0000313" key="12">
    <source>
        <dbReference type="EMBL" id="KAH9374671.1"/>
    </source>
</evidence>
<keyword evidence="6 9" id="KW-0804">Transcription</keyword>
<evidence type="ECO:0000256" key="6">
    <source>
        <dbReference type="ARBA" id="ARBA00023163"/>
    </source>
</evidence>
<comment type="subcellular location">
    <subcellularLocation>
        <location evidence="1">Nucleus</location>
        <location evidence="1">Nucleolus</location>
    </subcellularLocation>
</comment>
<dbReference type="GO" id="GO:0005665">
    <property type="term" value="C:RNA polymerase II, core complex"/>
    <property type="evidence" value="ECO:0007669"/>
    <property type="project" value="TreeGrafter"/>
</dbReference>
<gene>
    <name evidence="12" type="ORF">HPB48_018765</name>
</gene>
<dbReference type="InterPro" id="IPR001222">
    <property type="entry name" value="Znf_TFIIS"/>
</dbReference>
<keyword evidence="3 9" id="KW-0479">Metal-binding</keyword>
<dbReference type="PROSITE" id="PS00466">
    <property type="entry name" value="ZF_TFIIS_1"/>
    <property type="match status" value="1"/>
</dbReference>
<reference evidence="12 13" key="1">
    <citation type="journal article" date="2020" name="Cell">
        <title>Large-Scale Comparative Analyses of Tick Genomes Elucidate Their Genetic Diversity and Vector Capacities.</title>
        <authorList>
            <consortium name="Tick Genome and Microbiome Consortium (TIGMIC)"/>
            <person name="Jia N."/>
            <person name="Wang J."/>
            <person name="Shi W."/>
            <person name="Du L."/>
            <person name="Sun Y."/>
            <person name="Zhan W."/>
            <person name="Jiang J.F."/>
            <person name="Wang Q."/>
            <person name="Zhang B."/>
            <person name="Ji P."/>
            <person name="Bell-Sakyi L."/>
            <person name="Cui X.M."/>
            <person name="Yuan T.T."/>
            <person name="Jiang B.G."/>
            <person name="Yang W.F."/>
            <person name="Lam T.T."/>
            <person name="Chang Q.C."/>
            <person name="Ding S.J."/>
            <person name="Wang X.J."/>
            <person name="Zhu J.G."/>
            <person name="Ruan X.D."/>
            <person name="Zhao L."/>
            <person name="Wei J.T."/>
            <person name="Ye R.Z."/>
            <person name="Que T.C."/>
            <person name="Du C.H."/>
            <person name="Zhou Y.H."/>
            <person name="Cheng J.X."/>
            <person name="Dai P.F."/>
            <person name="Guo W.B."/>
            <person name="Han X.H."/>
            <person name="Huang E.J."/>
            <person name="Li L.F."/>
            <person name="Wei W."/>
            <person name="Gao Y.C."/>
            <person name="Liu J.Z."/>
            <person name="Shao H.Z."/>
            <person name="Wang X."/>
            <person name="Wang C.C."/>
            <person name="Yang T.C."/>
            <person name="Huo Q.B."/>
            <person name="Li W."/>
            <person name="Chen H.Y."/>
            <person name="Chen S.E."/>
            <person name="Zhou L.G."/>
            <person name="Ni X.B."/>
            <person name="Tian J.H."/>
            <person name="Sheng Y."/>
            <person name="Liu T."/>
            <person name="Pan Y.S."/>
            <person name="Xia L.Y."/>
            <person name="Li J."/>
            <person name="Zhao F."/>
            <person name="Cao W.C."/>
        </authorList>
    </citation>
    <scope>NUCLEOTIDE SEQUENCE [LARGE SCALE GENOMIC DNA]</scope>
    <source>
        <strain evidence="12">HaeL-2018</strain>
    </source>
</reference>
<dbReference type="FunFam" id="2.20.25.10:FF:000009">
    <property type="entry name" value="DNA-directed RNA polymerase subunit"/>
    <property type="match status" value="1"/>
</dbReference>
<organism evidence="12 13">
    <name type="scientific">Haemaphysalis longicornis</name>
    <name type="common">Bush tick</name>
    <dbReference type="NCBI Taxonomy" id="44386"/>
    <lineage>
        <taxon>Eukaryota</taxon>
        <taxon>Metazoa</taxon>
        <taxon>Ecdysozoa</taxon>
        <taxon>Arthropoda</taxon>
        <taxon>Chelicerata</taxon>
        <taxon>Arachnida</taxon>
        <taxon>Acari</taxon>
        <taxon>Parasitiformes</taxon>
        <taxon>Ixodida</taxon>
        <taxon>Ixodoidea</taxon>
        <taxon>Ixodidae</taxon>
        <taxon>Haemaphysalinae</taxon>
        <taxon>Haemaphysalis</taxon>
    </lineage>
</organism>
<evidence type="ECO:0000256" key="1">
    <source>
        <dbReference type="ARBA" id="ARBA00004604"/>
    </source>
</evidence>
<dbReference type="Pfam" id="PF01096">
    <property type="entry name" value="Zn_ribbon_TFIIS"/>
    <property type="match status" value="1"/>
</dbReference>
<evidence type="ECO:0000256" key="10">
    <source>
        <dbReference type="SAM" id="MobiDB-lite"/>
    </source>
</evidence>
<dbReference type="PANTHER" id="PTHR11239">
    <property type="entry name" value="DNA-DIRECTED RNA POLYMERASE"/>
    <property type="match status" value="1"/>
</dbReference>
<keyword evidence="2 9" id="KW-0240">DNA-directed RNA polymerase</keyword>
<protein>
    <recommendedName>
        <fullName evidence="11">TFIIS-type domain-containing protein</fullName>
    </recommendedName>
</protein>
<dbReference type="OrthoDB" id="282270at2759"/>
<dbReference type="PANTHER" id="PTHR11239:SF1">
    <property type="entry name" value="DNA-DIRECTED RNA POLYMERASE II SUBUNIT RPB9"/>
    <property type="match status" value="1"/>
</dbReference>
<keyword evidence="4 8" id="KW-0863">Zinc-finger</keyword>
<dbReference type="GO" id="GO:0003676">
    <property type="term" value="F:nucleic acid binding"/>
    <property type="evidence" value="ECO:0007669"/>
    <property type="project" value="InterPro"/>
</dbReference>
<dbReference type="GO" id="GO:0005730">
    <property type="term" value="C:nucleolus"/>
    <property type="evidence" value="ECO:0007669"/>
    <property type="project" value="UniProtKB-SubCell"/>
</dbReference>
<evidence type="ECO:0000256" key="7">
    <source>
        <dbReference type="ARBA" id="ARBA00023242"/>
    </source>
</evidence>
<dbReference type="GO" id="GO:0006367">
    <property type="term" value="P:transcription initiation at RNA polymerase II promoter"/>
    <property type="evidence" value="ECO:0007669"/>
    <property type="project" value="TreeGrafter"/>
</dbReference>
<comment type="caution">
    <text evidence="12">The sequence shown here is derived from an EMBL/GenBank/DDBJ whole genome shotgun (WGS) entry which is preliminary data.</text>
</comment>
<evidence type="ECO:0000256" key="2">
    <source>
        <dbReference type="ARBA" id="ARBA00022478"/>
    </source>
</evidence>
<dbReference type="SMART" id="SM00440">
    <property type="entry name" value="ZnF_C2C2"/>
    <property type="match status" value="1"/>
</dbReference>
<dbReference type="InterPro" id="IPR034012">
    <property type="entry name" value="Zn_ribbon_RPB9_C"/>
</dbReference>